<dbReference type="Proteomes" id="UP000462449">
    <property type="component" value="Unassembled WGS sequence"/>
</dbReference>
<dbReference type="InterPro" id="IPR018297">
    <property type="entry name" value="A/G_cyclase_CS"/>
</dbReference>
<feature type="domain" description="Guanylate cyclase" evidence="9">
    <location>
        <begin position="121"/>
        <end position="252"/>
    </location>
</feature>
<dbReference type="PANTHER" id="PTHR11920:SF335">
    <property type="entry name" value="GUANYLATE CYCLASE"/>
    <property type="match status" value="1"/>
</dbReference>
<dbReference type="GO" id="GO:0000166">
    <property type="term" value="F:nucleotide binding"/>
    <property type="evidence" value="ECO:0007669"/>
    <property type="project" value="UniProtKB-KW"/>
</dbReference>
<evidence type="ECO:0000256" key="4">
    <source>
        <dbReference type="ARBA" id="ARBA00022989"/>
    </source>
</evidence>
<evidence type="ECO:0000313" key="12">
    <source>
        <dbReference type="Proteomes" id="UP000285951"/>
    </source>
</evidence>
<dbReference type="OrthoDB" id="5728337at2"/>
<dbReference type="CDD" id="cd07302">
    <property type="entry name" value="CHD"/>
    <property type="match status" value="1"/>
</dbReference>
<dbReference type="PROSITE" id="PS00452">
    <property type="entry name" value="GUANYLATE_CYCLASE_1"/>
    <property type="match status" value="1"/>
</dbReference>
<keyword evidence="4 8" id="KW-1133">Transmembrane helix</keyword>
<dbReference type="Pfam" id="PF01966">
    <property type="entry name" value="HD"/>
    <property type="match status" value="1"/>
</dbReference>
<dbReference type="InterPro" id="IPR003607">
    <property type="entry name" value="HD/PDEase_dom"/>
</dbReference>
<proteinExistence type="inferred from homology"/>
<dbReference type="PANTHER" id="PTHR11920">
    <property type="entry name" value="GUANYLYL CYCLASE"/>
    <property type="match status" value="1"/>
</dbReference>
<accession>A0A7M4DAL8</accession>
<keyword evidence="2 8" id="KW-0812">Transmembrane</keyword>
<dbReference type="PROSITE" id="PS50125">
    <property type="entry name" value="GUANYLATE_CYCLASE_2"/>
    <property type="match status" value="1"/>
</dbReference>
<dbReference type="EMBL" id="QTZN02000057">
    <property type="protein sequence ID" value="MVB08902.1"/>
    <property type="molecule type" value="Genomic_DNA"/>
</dbReference>
<dbReference type="InterPro" id="IPR050401">
    <property type="entry name" value="Cyclic_nucleotide_synthase"/>
</dbReference>
<reference evidence="11 12" key="1">
    <citation type="submission" date="2019-11" db="EMBL/GenBank/DDBJ databases">
        <title>Draft genome sequence of Labilibaculum sp. strain SYP isolated from Black Sea.</title>
        <authorList>
            <person name="Yadav S."/>
            <person name="Villanueva L."/>
        </authorList>
    </citation>
    <scope>NUCLEOTIDE SEQUENCE [LARGE SCALE GENOMIC DNA]</scope>
    <source>
        <strain evidence="11 12">44</strain>
    </source>
</reference>
<evidence type="ECO:0000256" key="1">
    <source>
        <dbReference type="ARBA" id="ARBA00004370"/>
    </source>
</evidence>
<dbReference type="InterPro" id="IPR001054">
    <property type="entry name" value="A/G_cyclase"/>
</dbReference>
<evidence type="ECO:0000259" key="9">
    <source>
        <dbReference type="PROSITE" id="PS50125"/>
    </source>
</evidence>
<keyword evidence="3" id="KW-0547">Nucleotide-binding</keyword>
<dbReference type="SUPFAM" id="SSF109604">
    <property type="entry name" value="HD-domain/PDEase-like"/>
    <property type="match status" value="1"/>
</dbReference>
<dbReference type="SMART" id="SM00044">
    <property type="entry name" value="CYCc"/>
    <property type="match status" value="1"/>
</dbReference>
<keyword evidence="5 8" id="KW-0472">Membrane</keyword>
<keyword evidence="6 7" id="KW-0456">Lyase</keyword>
<dbReference type="EMBL" id="WOTW01000057">
    <property type="protein sequence ID" value="MUP39697.1"/>
    <property type="molecule type" value="Genomic_DNA"/>
</dbReference>
<evidence type="ECO:0000313" key="13">
    <source>
        <dbReference type="Proteomes" id="UP000462449"/>
    </source>
</evidence>
<dbReference type="GO" id="GO:0009190">
    <property type="term" value="P:cyclic nucleotide biosynthetic process"/>
    <property type="evidence" value="ECO:0007669"/>
    <property type="project" value="InterPro"/>
</dbReference>
<dbReference type="GO" id="GO:0016020">
    <property type="term" value="C:membrane"/>
    <property type="evidence" value="ECO:0007669"/>
    <property type="project" value="UniProtKB-SubCell"/>
</dbReference>
<evidence type="ECO:0000313" key="10">
    <source>
        <dbReference type="EMBL" id="MUP39697.1"/>
    </source>
</evidence>
<evidence type="ECO:0000313" key="11">
    <source>
        <dbReference type="EMBL" id="MVB08902.1"/>
    </source>
</evidence>
<organism evidence="10 13">
    <name type="scientific">Labilibaculum euxinus</name>
    <dbReference type="NCBI Taxonomy" id="2686357"/>
    <lineage>
        <taxon>Bacteria</taxon>
        <taxon>Pseudomonadati</taxon>
        <taxon>Bacteroidota</taxon>
        <taxon>Bacteroidia</taxon>
        <taxon>Marinilabiliales</taxon>
        <taxon>Marinifilaceae</taxon>
        <taxon>Labilibaculum</taxon>
    </lineage>
</organism>
<evidence type="ECO:0000256" key="2">
    <source>
        <dbReference type="ARBA" id="ARBA00022692"/>
    </source>
</evidence>
<evidence type="ECO:0000256" key="3">
    <source>
        <dbReference type="ARBA" id="ARBA00022741"/>
    </source>
</evidence>
<reference evidence="10 13" key="2">
    <citation type="submission" date="2019-12" db="EMBL/GenBank/DDBJ databases">
        <title>Draft genome sequence of Labilibaculum sp. strain 44 isolated from deep waters of Black Sea.</title>
        <authorList>
            <person name="Yadav S."/>
            <person name="Villanueva L."/>
        </authorList>
    </citation>
    <scope>NUCLEOTIDE SEQUENCE [LARGE SCALE GENOMIC DNA]</scope>
    <source>
        <strain evidence="10 13">44</strain>
    </source>
</reference>
<evidence type="ECO:0000256" key="6">
    <source>
        <dbReference type="ARBA" id="ARBA00023239"/>
    </source>
</evidence>
<dbReference type="InterPro" id="IPR006674">
    <property type="entry name" value="HD_domain"/>
</dbReference>
<comment type="subcellular location">
    <subcellularLocation>
        <location evidence="1">Membrane</location>
    </subcellularLocation>
</comment>
<dbReference type="Proteomes" id="UP000285951">
    <property type="component" value="Unassembled WGS sequence"/>
</dbReference>
<evidence type="ECO:0000256" key="8">
    <source>
        <dbReference type="SAM" id="Phobius"/>
    </source>
</evidence>
<protein>
    <submittedName>
        <fullName evidence="10">HD domain-containing protein</fullName>
    </submittedName>
</protein>
<evidence type="ECO:0000256" key="7">
    <source>
        <dbReference type="RuleBase" id="RU000405"/>
    </source>
</evidence>
<dbReference type="AlphaFoldDB" id="A0A7M4DAL8"/>
<evidence type="ECO:0000256" key="5">
    <source>
        <dbReference type="ARBA" id="ARBA00023136"/>
    </source>
</evidence>
<dbReference type="InterPro" id="IPR029787">
    <property type="entry name" value="Nucleotide_cyclase"/>
</dbReference>
<dbReference type="GO" id="GO:0035556">
    <property type="term" value="P:intracellular signal transduction"/>
    <property type="evidence" value="ECO:0007669"/>
    <property type="project" value="InterPro"/>
</dbReference>
<keyword evidence="12" id="KW-1185">Reference proteome</keyword>
<dbReference type="CDD" id="cd00077">
    <property type="entry name" value="HDc"/>
    <property type="match status" value="1"/>
</dbReference>
<dbReference type="Gene3D" id="3.30.70.1230">
    <property type="entry name" value="Nucleotide cyclase"/>
    <property type="match status" value="1"/>
</dbReference>
<dbReference type="Pfam" id="PF00211">
    <property type="entry name" value="Guanylate_cyc"/>
    <property type="match status" value="1"/>
</dbReference>
<comment type="similarity">
    <text evidence="7">Belongs to the adenylyl cyclase class-4/guanylyl cyclase family.</text>
</comment>
<feature type="transmembrane region" description="Helical" evidence="8">
    <location>
        <begin position="43"/>
        <end position="61"/>
    </location>
</feature>
<name>A0A7M4DAL8_9BACT</name>
<sequence>MYFNLQLMIQAPLNIIFSHSADYTSGLLITLRENALNFISENMIVLAVLQLFLLALMYLWYRRKLKKQKEEIENEFYDKNQEIILQKDKAEKLLSNLLPQQTAEELQSTGKVSSRRFRMVTVLFSDIHGFTKIVEQMNPEDLIDELDKFFMHFDTIVEKFNIEKIKTVGDAYMCAGGIPNKNRTNPIEVILAAMEIQQYMKSMKINSKAGKKGIWGLRIGVHTGPVIAGVVGTKKVSYDIWGDTVNTASRMESSGSVSEINISGMTYMLIKDFFICEYRGRMPVKYKGNIDMYFVKGFKPNMSSDLKGLVPNQHFQTQFQMLRYDDLEEAILTKLENELPKNLYYHNLKHTIDVITEVEIIGRKEGLSDAEMLIIKTAALFHDTGFILSYNEHEECSVKMARHILPKYFYSEQQINEISNLIMHTKFPPQPKTNLEMIICDADLDYLGRTDFIPVSGNLYRELKEHGKIKSIDDWNRLQIKFIENHQYFTETARNMRDVNKIRQLDKLRELI</sequence>
<gene>
    <name evidence="11" type="ORF">DWB62_017930</name>
    <name evidence="10" type="ORF">GNY23_17930</name>
</gene>
<dbReference type="SUPFAM" id="SSF55073">
    <property type="entry name" value="Nucleotide cyclase"/>
    <property type="match status" value="1"/>
</dbReference>
<comment type="caution">
    <text evidence="10">The sequence shown here is derived from an EMBL/GenBank/DDBJ whole genome shotgun (WGS) entry which is preliminary data.</text>
</comment>
<dbReference type="Gene3D" id="1.10.3210.10">
    <property type="entry name" value="Hypothetical protein af1432"/>
    <property type="match status" value="1"/>
</dbReference>
<dbReference type="GO" id="GO:0004016">
    <property type="term" value="F:adenylate cyclase activity"/>
    <property type="evidence" value="ECO:0007669"/>
    <property type="project" value="UniProtKB-ARBA"/>
</dbReference>